<reference evidence="1 2" key="1">
    <citation type="submission" date="2012-02" db="EMBL/GenBank/DDBJ databases">
        <title>Complete genome sequence of Phycisphaera mikurensis NBRC 102666.</title>
        <authorList>
            <person name="Ankai A."/>
            <person name="Hosoyama A."/>
            <person name="Terui Y."/>
            <person name="Sekine M."/>
            <person name="Fukai R."/>
            <person name="Kato Y."/>
            <person name="Nakamura S."/>
            <person name="Yamada-Narita S."/>
            <person name="Kawakoshi A."/>
            <person name="Fukunaga Y."/>
            <person name="Yamazaki S."/>
            <person name="Fujita N."/>
        </authorList>
    </citation>
    <scope>NUCLEOTIDE SEQUENCE [LARGE SCALE GENOMIC DNA]</scope>
    <source>
        <strain evidence="2">NBRC 102666 / KCTC 22515 / FYK2301M01</strain>
    </source>
</reference>
<evidence type="ECO:0000313" key="1">
    <source>
        <dbReference type="EMBL" id="BAM04489.1"/>
    </source>
</evidence>
<dbReference type="HOGENOM" id="CLU_1102035_0_0_0"/>
<dbReference type="EMBL" id="AP012338">
    <property type="protein sequence ID" value="BAM04489.1"/>
    <property type="molecule type" value="Genomic_DNA"/>
</dbReference>
<protein>
    <submittedName>
        <fullName evidence="1">Uncharacterized protein</fullName>
    </submittedName>
</protein>
<dbReference type="STRING" id="1142394.PSMK_23300"/>
<organism evidence="1 2">
    <name type="scientific">Phycisphaera mikurensis (strain NBRC 102666 / KCTC 22515 / FYK2301M01)</name>
    <dbReference type="NCBI Taxonomy" id="1142394"/>
    <lineage>
        <taxon>Bacteria</taxon>
        <taxon>Pseudomonadati</taxon>
        <taxon>Planctomycetota</taxon>
        <taxon>Phycisphaerae</taxon>
        <taxon>Phycisphaerales</taxon>
        <taxon>Phycisphaeraceae</taxon>
        <taxon>Phycisphaera</taxon>
    </lineage>
</organism>
<dbReference type="KEGG" id="phm:PSMK_23300"/>
<evidence type="ECO:0000313" key="2">
    <source>
        <dbReference type="Proteomes" id="UP000007881"/>
    </source>
</evidence>
<proteinExistence type="predicted"/>
<keyword evidence="2" id="KW-1185">Reference proteome</keyword>
<gene>
    <name evidence="1" type="ordered locus">PSMK_23300</name>
</gene>
<dbReference type="OrthoDB" id="9891795at2"/>
<dbReference type="RefSeq" id="WP_014437702.1">
    <property type="nucleotide sequence ID" value="NC_017080.1"/>
</dbReference>
<sequence length="252" mass="26633">MSDAGYAEVDPRLRDGIRALALRALAGAADASPHRPRAGESVRSLMAAVPAARALLGEERADALKPFEPADRYTDGRGQHRPVYGLLMRAMLGRAGADASTPVAVAEEAPIEEQAMALYAAHAGGPPPPAMGVELTATRDHPLHEQRLDDAPESWTFRELVAIHGTMGVVSLGATGLWPAVAAAARHQQAVTQPDYTTYQPWGLAAFLLEPSTRPFAEQQLHDVQTHLAVEGAPGALVAGLLLADAWCQLPA</sequence>
<accession>I0IGV1</accession>
<name>I0IGV1_PHYMF</name>
<dbReference type="Proteomes" id="UP000007881">
    <property type="component" value="Chromosome"/>
</dbReference>
<dbReference type="AlphaFoldDB" id="I0IGV1"/>